<dbReference type="Proteomes" id="UP001056120">
    <property type="component" value="Linkage Group LG29"/>
</dbReference>
<comment type="caution">
    <text evidence="1">The sequence shown here is derived from an EMBL/GenBank/DDBJ whole genome shotgun (WGS) entry which is preliminary data.</text>
</comment>
<protein>
    <submittedName>
        <fullName evidence="1">Uncharacterized protein</fullName>
    </submittedName>
</protein>
<proteinExistence type="predicted"/>
<sequence>MYELMCINNMNTIYVYNSTQSIDDDVSNLCANENEMEDNNIEKLDIAVDLEADDNLDVNQVFQNETTEKDEEAKEKGDGKEMQCNDEQNKNMFVEVGKVKKVIVDVELPKKGTNNEEGKMDEKSKECKHIEDAPSYSLGLTQDGLILTEQNVEAGKMDFDKVPEVEKTVYIQKEVEEINQQTDKGTRERDVDVVESRKTTVDANNEATNEKSAKNVDDNDGPSYSLGVEEVQKENEILVGEEHIETDIPLDVVDVESIFQSPGSPYKLFVGTNVIVNWMLNKTDSSKDERYERFRRNMYGGISGNKMMNEMKQFDIILFLILEHGHYYLLNFELKNGAITVIDNFHESIAPVRLKDSEDYFKKDSTYKINEVDCEIFVMRHMEKYMGIKQPFIYGLNSNAMKRKGQLNALRKKFAAHIL</sequence>
<reference evidence="1 2" key="2">
    <citation type="journal article" date="2022" name="Mol. Ecol. Resour.">
        <title>The genomes of chicory, endive, great burdock and yacon provide insights into Asteraceae paleo-polyploidization history and plant inulin production.</title>
        <authorList>
            <person name="Fan W."/>
            <person name="Wang S."/>
            <person name="Wang H."/>
            <person name="Wang A."/>
            <person name="Jiang F."/>
            <person name="Liu H."/>
            <person name="Zhao H."/>
            <person name="Xu D."/>
            <person name="Zhang Y."/>
        </authorList>
    </citation>
    <scope>NUCLEOTIDE SEQUENCE [LARGE SCALE GENOMIC DNA]</scope>
    <source>
        <strain evidence="2">cv. Yunnan</strain>
        <tissue evidence="1">Leaves</tissue>
    </source>
</reference>
<reference evidence="2" key="1">
    <citation type="journal article" date="2022" name="Mol. Ecol. Resour.">
        <title>The genomes of chicory, endive, great burdock and yacon provide insights into Asteraceae palaeo-polyploidization history and plant inulin production.</title>
        <authorList>
            <person name="Fan W."/>
            <person name="Wang S."/>
            <person name="Wang H."/>
            <person name="Wang A."/>
            <person name="Jiang F."/>
            <person name="Liu H."/>
            <person name="Zhao H."/>
            <person name="Xu D."/>
            <person name="Zhang Y."/>
        </authorList>
    </citation>
    <scope>NUCLEOTIDE SEQUENCE [LARGE SCALE GENOMIC DNA]</scope>
    <source>
        <strain evidence="2">cv. Yunnan</strain>
    </source>
</reference>
<name>A0ACB8XYE6_9ASTR</name>
<evidence type="ECO:0000313" key="2">
    <source>
        <dbReference type="Proteomes" id="UP001056120"/>
    </source>
</evidence>
<organism evidence="1 2">
    <name type="scientific">Smallanthus sonchifolius</name>
    <dbReference type="NCBI Taxonomy" id="185202"/>
    <lineage>
        <taxon>Eukaryota</taxon>
        <taxon>Viridiplantae</taxon>
        <taxon>Streptophyta</taxon>
        <taxon>Embryophyta</taxon>
        <taxon>Tracheophyta</taxon>
        <taxon>Spermatophyta</taxon>
        <taxon>Magnoliopsida</taxon>
        <taxon>eudicotyledons</taxon>
        <taxon>Gunneridae</taxon>
        <taxon>Pentapetalae</taxon>
        <taxon>asterids</taxon>
        <taxon>campanulids</taxon>
        <taxon>Asterales</taxon>
        <taxon>Asteraceae</taxon>
        <taxon>Asteroideae</taxon>
        <taxon>Heliantheae alliance</taxon>
        <taxon>Millerieae</taxon>
        <taxon>Smallanthus</taxon>
    </lineage>
</organism>
<dbReference type="EMBL" id="CM042046">
    <property type="protein sequence ID" value="KAI3676131.1"/>
    <property type="molecule type" value="Genomic_DNA"/>
</dbReference>
<evidence type="ECO:0000313" key="1">
    <source>
        <dbReference type="EMBL" id="KAI3676131.1"/>
    </source>
</evidence>
<gene>
    <name evidence="1" type="ORF">L1987_85731</name>
</gene>
<accession>A0ACB8XYE6</accession>
<keyword evidence="2" id="KW-1185">Reference proteome</keyword>